<dbReference type="Proteomes" id="UP000028194">
    <property type="component" value="Chromosome"/>
</dbReference>
<dbReference type="HOGENOM" id="CLU_2433975_0_0_2"/>
<keyword evidence="2" id="KW-1185">Reference proteome</keyword>
<sequence length="93" mass="10963">MVTMDATRCLRCDADLSTSAFFYTIARNSYMFGFFCSRDCAQESEHNKYLKATVLRIAHPPATHKDLVLTPDVKTLRQYTEELERRKIREKYF</sequence>
<gene>
    <name evidence="1" type="ORF">NTE_00123</name>
</gene>
<evidence type="ECO:0000313" key="1">
    <source>
        <dbReference type="EMBL" id="AIF82205.1"/>
    </source>
</evidence>
<dbReference type="AlphaFoldDB" id="A0A075MM61"/>
<evidence type="ECO:0000313" key="2">
    <source>
        <dbReference type="Proteomes" id="UP000028194"/>
    </source>
</evidence>
<organism evidence="1 2">
    <name type="scientific">Candidatus Nitrososphaera evergladensis SR1</name>
    <dbReference type="NCBI Taxonomy" id="1459636"/>
    <lineage>
        <taxon>Archaea</taxon>
        <taxon>Nitrososphaerota</taxon>
        <taxon>Nitrososphaeria</taxon>
        <taxon>Nitrososphaerales</taxon>
        <taxon>Nitrososphaeraceae</taxon>
        <taxon>Nitrososphaera</taxon>
    </lineage>
</organism>
<proteinExistence type="predicted"/>
<protein>
    <recommendedName>
        <fullName evidence="3">MYM-type domain-containing protein</fullName>
    </recommendedName>
</protein>
<name>A0A075MM61_9ARCH</name>
<dbReference type="KEGG" id="nev:NTE_00123"/>
<accession>A0A075MM61</accession>
<evidence type="ECO:0008006" key="3">
    <source>
        <dbReference type="Google" id="ProtNLM"/>
    </source>
</evidence>
<dbReference type="OrthoDB" id="372849at2157"/>
<dbReference type="EMBL" id="CP007174">
    <property type="protein sequence ID" value="AIF82205.1"/>
    <property type="molecule type" value="Genomic_DNA"/>
</dbReference>
<reference evidence="1 2" key="1">
    <citation type="journal article" date="2014" name="PLoS ONE">
        <title>Genome Sequence of Candidatus Nitrososphaera evergladensis from Group I.1b Enriched from Everglades Soil Reveals Novel Genomic Features of the Ammonia-Oxidizing Archaea.</title>
        <authorList>
            <person name="Zhalnina K.V."/>
            <person name="Dias R."/>
            <person name="Leonard M.T."/>
            <person name="Dorr de Quadros P."/>
            <person name="Camargo F.A."/>
            <person name="Drew J.C."/>
            <person name="Farmerie W.G."/>
            <person name="Daroub S.H."/>
            <person name="Triplett E.W."/>
        </authorList>
    </citation>
    <scope>NUCLEOTIDE SEQUENCE [LARGE SCALE GENOMIC DNA]</scope>
    <source>
        <strain evidence="1 2">SR1</strain>
    </source>
</reference>